<dbReference type="InterPro" id="IPR018060">
    <property type="entry name" value="HTH_AraC"/>
</dbReference>
<dbReference type="InterPro" id="IPR009057">
    <property type="entry name" value="Homeodomain-like_sf"/>
</dbReference>
<dbReference type="Pfam" id="PF12833">
    <property type="entry name" value="HTH_18"/>
    <property type="match status" value="1"/>
</dbReference>
<keyword evidence="6" id="KW-1185">Reference proteome</keyword>
<evidence type="ECO:0000259" key="4">
    <source>
        <dbReference type="PROSITE" id="PS01124"/>
    </source>
</evidence>
<dbReference type="Gene3D" id="1.10.10.60">
    <property type="entry name" value="Homeodomain-like"/>
    <property type="match status" value="2"/>
</dbReference>
<name>A0ABV8SBH2_9BACL</name>
<reference evidence="6" key="1">
    <citation type="journal article" date="2019" name="Int. J. Syst. Evol. Microbiol.">
        <title>The Global Catalogue of Microorganisms (GCM) 10K type strain sequencing project: providing services to taxonomists for standard genome sequencing and annotation.</title>
        <authorList>
            <consortium name="The Broad Institute Genomics Platform"/>
            <consortium name="The Broad Institute Genome Sequencing Center for Infectious Disease"/>
            <person name="Wu L."/>
            <person name="Ma J."/>
        </authorList>
    </citation>
    <scope>NUCLEOTIDE SEQUENCE [LARGE SCALE GENOMIC DNA]</scope>
    <source>
        <strain evidence="6">CGMCC 4.1641</strain>
    </source>
</reference>
<dbReference type="PANTHER" id="PTHR43280:SF28">
    <property type="entry name" value="HTH-TYPE TRANSCRIPTIONAL ACTIVATOR RHAS"/>
    <property type="match status" value="1"/>
</dbReference>
<evidence type="ECO:0000313" key="5">
    <source>
        <dbReference type="EMBL" id="MFC4304322.1"/>
    </source>
</evidence>
<dbReference type="PANTHER" id="PTHR43280">
    <property type="entry name" value="ARAC-FAMILY TRANSCRIPTIONAL REGULATOR"/>
    <property type="match status" value="1"/>
</dbReference>
<gene>
    <name evidence="5" type="ORF">ACFO1S_12865</name>
</gene>
<keyword evidence="1" id="KW-0805">Transcription regulation</keyword>
<dbReference type="Pfam" id="PF02311">
    <property type="entry name" value="AraC_binding"/>
    <property type="match status" value="1"/>
</dbReference>
<dbReference type="RefSeq" id="WP_204605332.1">
    <property type="nucleotide sequence ID" value="NZ_JBHSED010000021.1"/>
</dbReference>
<proteinExistence type="predicted"/>
<dbReference type="InterPro" id="IPR014710">
    <property type="entry name" value="RmlC-like_jellyroll"/>
</dbReference>
<dbReference type="SMART" id="SM00342">
    <property type="entry name" value="HTH_ARAC"/>
    <property type="match status" value="1"/>
</dbReference>
<dbReference type="Proteomes" id="UP001595755">
    <property type="component" value="Unassembled WGS sequence"/>
</dbReference>
<organism evidence="5 6">
    <name type="scientific">Cohnella boryungensis</name>
    <dbReference type="NCBI Taxonomy" id="768479"/>
    <lineage>
        <taxon>Bacteria</taxon>
        <taxon>Bacillati</taxon>
        <taxon>Bacillota</taxon>
        <taxon>Bacilli</taxon>
        <taxon>Bacillales</taxon>
        <taxon>Paenibacillaceae</taxon>
        <taxon>Cohnella</taxon>
    </lineage>
</organism>
<evidence type="ECO:0000256" key="1">
    <source>
        <dbReference type="ARBA" id="ARBA00023015"/>
    </source>
</evidence>
<protein>
    <submittedName>
        <fullName evidence="5">AraC family transcriptional regulator</fullName>
    </submittedName>
</protein>
<accession>A0ABV8SBH2</accession>
<dbReference type="InterPro" id="IPR003313">
    <property type="entry name" value="AraC-bd"/>
</dbReference>
<sequence>MNSKELDAYLRKRDEIEWMALKSPEDIYAGYEAAVPQVNGIKTILEPFLVPGKQIAFYKHPRYIATPEHRHEFLEINFVYSGQCRQVINGKPVVMDSGEFCIMDSNVIHSIEKPEDNDIIINLLMSKRFFDIDVMKRLSGNDLMSEFLINSIYRSQDHNNYIIFRSSSNQNAHTYMQQALCEYFEPTFGSEEAINCHVILLFTELMRDYKESNPTKRSGPTSKAPIAKIVQYINDNYKQVTLHTLASHFNYHPNYLSNLLKQHFGYGLMRMVQDIKIKEATMLLKYTGMSIGEVAHEAGYSNITLFYKNFKERHVVTPSDYRRMNR</sequence>
<evidence type="ECO:0000313" key="6">
    <source>
        <dbReference type="Proteomes" id="UP001595755"/>
    </source>
</evidence>
<keyword evidence="2" id="KW-0238">DNA-binding</keyword>
<dbReference type="PROSITE" id="PS01124">
    <property type="entry name" value="HTH_ARAC_FAMILY_2"/>
    <property type="match status" value="1"/>
</dbReference>
<keyword evidence="3" id="KW-0804">Transcription</keyword>
<dbReference type="SUPFAM" id="SSF51215">
    <property type="entry name" value="Regulatory protein AraC"/>
    <property type="match status" value="1"/>
</dbReference>
<feature type="domain" description="HTH araC/xylS-type" evidence="4">
    <location>
        <begin position="227"/>
        <end position="324"/>
    </location>
</feature>
<dbReference type="EMBL" id="JBHSED010000021">
    <property type="protein sequence ID" value="MFC4304322.1"/>
    <property type="molecule type" value="Genomic_DNA"/>
</dbReference>
<comment type="caution">
    <text evidence="5">The sequence shown here is derived from an EMBL/GenBank/DDBJ whole genome shotgun (WGS) entry which is preliminary data.</text>
</comment>
<evidence type="ECO:0000256" key="2">
    <source>
        <dbReference type="ARBA" id="ARBA00023125"/>
    </source>
</evidence>
<dbReference type="InterPro" id="IPR037923">
    <property type="entry name" value="HTH-like"/>
</dbReference>
<dbReference type="SUPFAM" id="SSF46689">
    <property type="entry name" value="Homeodomain-like"/>
    <property type="match status" value="1"/>
</dbReference>
<evidence type="ECO:0000256" key="3">
    <source>
        <dbReference type="ARBA" id="ARBA00023163"/>
    </source>
</evidence>
<dbReference type="Gene3D" id="2.60.120.10">
    <property type="entry name" value="Jelly Rolls"/>
    <property type="match status" value="1"/>
</dbReference>